<dbReference type="AlphaFoldDB" id="A0A1B4G6Y8"/>
<dbReference type="Proteomes" id="UP000067711">
    <property type="component" value="Chromosome 1"/>
</dbReference>
<dbReference type="EMBL" id="CP013389">
    <property type="protein sequence ID" value="AOJ11671.1"/>
    <property type="molecule type" value="Genomic_DNA"/>
</dbReference>
<dbReference type="RefSeq" id="WP_066488511.1">
    <property type="nucleotide sequence ID" value="NZ_CP013389.1"/>
</dbReference>
<sequence length="139" mass="15202">MIKPNSLRAALVAALPQLNASPDQLLVFVNDGKIVATGTRTASFDYEYECEIIIRDFIGSADDAMIAVVEWARANQPDLVTNRDERRDGMTFVADILSNHAVDLGIKLKLSESVVVGVDDDGKRTVEHIDDASEAWLAD</sequence>
<dbReference type="Pfam" id="PF06891">
    <property type="entry name" value="P2_Phage_GpR"/>
    <property type="match status" value="1"/>
</dbReference>
<evidence type="ECO:0000313" key="1">
    <source>
        <dbReference type="EMBL" id="AOJ11671.1"/>
    </source>
</evidence>
<proteinExistence type="predicted"/>
<reference evidence="1 2" key="1">
    <citation type="submission" date="2015-12" db="EMBL/GenBank/DDBJ databases">
        <title>Diversity of Burkholderia near neighbor genomes.</title>
        <authorList>
            <person name="Sahl J."/>
            <person name="Wagner D."/>
            <person name="Keim P."/>
        </authorList>
    </citation>
    <scope>NUCLEOTIDE SEQUENCE [LARGE SCALE GENOMIC DNA]</scope>
    <source>
        <strain evidence="1 2">BDU8</strain>
    </source>
</reference>
<organism evidence="1 2">
    <name type="scientific">Burkholderia mayonis</name>
    <dbReference type="NCBI Taxonomy" id="1385591"/>
    <lineage>
        <taxon>Bacteria</taxon>
        <taxon>Pseudomonadati</taxon>
        <taxon>Pseudomonadota</taxon>
        <taxon>Betaproteobacteria</taxon>
        <taxon>Burkholderiales</taxon>
        <taxon>Burkholderiaceae</taxon>
        <taxon>Burkholderia</taxon>
        <taxon>pseudomallei group</taxon>
    </lineage>
</organism>
<dbReference type="InterPro" id="IPR009678">
    <property type="entry name" value="Phage_tail_completion_R"/>
</dbReference>
<name>A0A1B4G6Y8_9BURK</name>
<accession>A0A1B4G6Y8</accession>
<evidence type="ECO:0000313" key="2">
    <source>
        <dbReference type="Proteomes" id="UP000067711"/>
    </source>
</evidence>
<gene>
    <name evidence="1" type="ORF">WS71_32030</name>
</gene>
<protein>
    <submittedName>
        <fullName evidence="1">Phage tail protein</fullName>
    </submittedName>
</protein>